<name>A0ACD3YTP0_FUSSC</name>
<evidence type="ECO:0000313" key="2">
    <source>
        <dbReference type="Proteomes" id="UP000830768"/>
    </source>
</evidence>
<evidence type="ECO:0000313" key="1">
    <source>
        <dbReference type="EMBL" id="UPK91971.1"/>
    </source>
</evidence>
<keyword evidence="2" id="KW-1185">Reference proteome</keyword>
<dbReference type="EMBL" id="CP090031">
    <property type="protein sequence ID" value="UPK91971.1"/>
    <property type="molecule type" value="Genomic_DNA"/>
</dbReference>
<reference evidence="1" key="1">
    <citation type="submission" date="2021-11" db="EMBL/GenBank/DDBJ databases">
        <title>Fusarium solani-melongenae Genome sequencing and assembly.</title>
        <authorList>
            <person name="Xie S."/>
            <person name="Huang L."/>
            <person name="Zhang X."/>
        </authorList>
    </citation>
    <scope>NUCLEOTIDE SEQUENCE</scope>
    <source>
        <strain evidence="1">CRI 24-3</strain>
    </source>
</reference>
<gene>
    <name evidence="1" type="ORF">LCI18_002906</name>
</gene>
<organism evidence="1 2">
    <name type="scientific">Fusarium solani subsp. cucurbitae</name>
    <name type="common">Neocosmosporum cucurbitae</name>
    <dbReference type="NCBI Taxonomy" id="2747967"/>
    <lineage>
        <taxon>Eukaryota</taxon>
        <taxon>Fungi</taxon>
        <taxon>Dikarya</taxon>
        <taxon>Ascomycota</taxon>
        <taxon>Pezizomycotina</taxon>
        <taxon>Sordariomycetes</taxon>
        <taxon>Hypocreomycetidae</taxon>
        <taxon>Hypocreales</taxon>
        <taxon>Nectriaceae</taxon>
        <taxon>Fusarium</taxon>
        <taxon>Fusarium solani species complex</taxon>
    </lineage>
</organism>
<accession>A0ACD3YTP0</accession>
<dbReference type="Proteomes" id="UP000830768">
    <property type="component" value="Chromosome 2"/>
</dbReference>
<protein>
    <submittedName>
        <fullName evidence="1">Uncharacterized protein</fullName>
    </submittedName>
</protein>
<proteinExistence type="predicted"/>
<sequence length="351" mass="39600">MVPPLQTTLDDVEDAANRGEIEADGCITDFAAREALIREWDQIRRSRIPVRHFTPAAIAILMIAPLEHLRDLLQSCKQAPDALFDGVMSTLNKDGTRAISSYIAGRTPYELLAGLFWTIDGKEVVCPDNPHAYAKTCIVTGKSGFVDVVFLFPHVDTKKETHSLQSILKTFWGEKAVPWITTCTNPDFIESLQNHITLDPMFRSPFIEGRLAFKPLRSADPNERRIQLHRLKRSPFRVSDFCFHGNPLERGRDGEKIKAWGDRFLPGEIASIPITTETEPGRILTIRADNPADLPDWDMLELQWDLVRVAAFARAGVDDDGDGGDDMDDEYDEYDRGGDDDDVEFLRLDQE</sequence>